<sequence length="51" mass="5930">MPVGGFYTHILPIPGFQKPCIHQFVDFFSFYSFLNTLHYKSAVLKYICDVV</sequence>
<organism evidence="1">
    <name type="scientific">Myoviridae sp. ctGrV43</name>
    <dbReference type="NCBI Taxonomy" id="2825075"/>
    <lineage>
        <taxon>Viruses</taxon>
        <taxon>Duplodnaviria</taxon>
        <taxon>Heunggongvirae</taxon>
        <taxon>Uroviricota</taxon>
        <taxon>Caudoviricetes</taxon>
    </lineage>
</organism>
<name>A0A8S5UEZ5_9CAUD</name>
<evidence type="ECO:0000313" key="1">
    <source>
        <dbReference type="EMBL" id="DAF93057.1"/>
    </source>
</evidence>
<protein>
    <submittedName>
        <fullName evidence="1">Uncharacterized protein</fullName>
    </submittedName>
</protein>
<proteinExistence type="predicted"/>
<dbReference type="EMBL" id="BK016079">
    <property type="protein sequence ID" value="DAF93057.1"/>
    <property type="molecule type" value="Genomic_DNA"/>
</dbReference>
<accession>A0A8S5UEZ5</accession>
<reference evidence="1" key="1">
    <citation type="journal article" date="2021" name="Proc. Natl. Acad. Sci. U.S.A.">
        <title>A Catalog of Tens of Thousands of Viruses from Human Metagenomes Reveals Hidden Associations with Chronic Diseases.</title>
        <authorList>
            <person name="Tisza M.J."/>
            <person name="Buck C.B."/>
        </authorList>
    </citation>
    <scope>NUCLEOTIDE SEQUENCE</scope>
    <source>
        <strain evidence="1">CtGrV43</strain>
    </source>
</reference>